<keyword evidence="1" id="KW-0812">Transmembrane</keyword>
<dbReference type="Gene3D" id="1.20.1070.10">
    <property type="entry name" value="Rhodopsin 7-helix transmembrane proteins"/>
    <property type="match status" value="1"/>
</dbReference>
<feature type="transmembrane region" description="Helical" evidence="1">
    <location>
        <begin position="161"/>
        <end position="187"/>
    </location>
</feature>
<reference evidence="3" key="1">
    <citation type="submission" date="2022-11" db="UniProtKB">
        <authorList>
            <consortium name="WormBaseParasite"/>
        </authorList>
    </citation>
    <scope>IDENTIFICATION</scope>
</reference>
<dbReference type="PANTHER" id="PTHR46641">
    <property type="entry name" value="FMRFAMIDE RECEPTOR-RELATED"/>
    <property type="match status" value="1"/>
</dbReference>
<evidence type="ECO:0000313" key="2">
    <source>
        <dbReference type="Proteomes" id="UP000887560"/>
    </source>
</evidence>
<protein>
    <submittedName>
        <fullName evidence="3">G-protein coupled receptors family 1 profile domain-containing protein</fullName>
    </submittedName>
</protein>
<dbReference type="SUPFAM" id="SSF81321">
    <property type="entry name" value="Family A G protein-coupled receptor-like"/>
    <property type="match status" value="1"/>
</dbReference>
<dbReference type="InterPro" id="IPR052954">
    <property type="entry name" value="GPCR-Ligand_Int"/>
</dbReference>
<feature type="transmembrane region" description="Helical" evidence="1">
    <location>
        <begin position="101"/>
        <end position="130"/>
    </location>
</feature>
<evidence type="ECO:0000313" key="3">
    <source>
        <dbReference type="WBParaSite" id="scf7180000424843.g14131"/>
    </source>
</evidence>
<sequence>MNNHSAEGHLFHNNNSLINLNNSSNFEHNNTLNNNLTLTSNDTLNKNNLWECTEMIYYRWSGNHWLMGVGYLPILFVGLISDMISIRVFSAKSMRTRQINLYLLLISITDMLILLDTTVSFTAVGFGYLYRARRCYSSFFQSEFVELYNINNSYRNAMIYMYSYLAFVFFTPISALFFFNIMIILEVRKSRKVHAEMKPDNSVKYQSMAKEISISTMLIAVVYTVLWTVPWQHVLVMANQLINACIFYLFIDHYRRTVAKLLWPCRYVSKYSVGPTSVTEETNLQSYETSKKNPTNANQSF</sequence>
<keyword evidence="1" id="KW-0472">Membrane</keyword>
<name>A0A915PHB5_9BILA</name>
<keyword evidence="1" id="KW-1133">Transmembrane helix</keyword>
<dbReference type="Proteomes" id="UP000887560">
    <property type="component" value="Unplaced"/>
</dbReference>
<keyword evidence="2" id="KW-1185">Reference proteome</keyword>
<feature type="transmembrane region" description="Helical" evidence="1">
    <location>
        <begin position="233"/>
        <end position="251"/>
    </location>
</feature>
<dbReference type="WBParaSite" id="scf7180000424843.g14131">
    <property type="protein sequence ID" value="scf7180000424843.g14131"/>
    <property type="gene ID" value="scf7180000424843.g14131"/>
</dbReference>
<evidence type="ECO:0000256" key="1">
    <source>
        <dbReference type="SAM" id="Phobius"/>
    </source>
</evidence>
<feature type="transmembrane region" description="Helical" evidence="1">
    <location>
        <begin position="208"/>
        <end position="227"/>
    </location>
</feature>
<accession>A0A915PHB5</accession>
<dbReference type="PANTHER" id="PTHR46641:SF2">
    <property type="entry name" value="FMRFAMIDE RECEPTOR"/>
    <property type="match status" value="1"/>
</dbReference>
<feature type="transmembrane region" description="Helical" evidence="1">
    <location>
        <begin position="65"/>
        <end position="89"/>
    </location>
</feature>
<organism evidence="2 3">
    <name type="scientific">Meloidogyne floridensis</name>
    <dbReference type="NCBI Taxonomy" id="298350"/>
    <lineage>
        <taxon>Eukaryota</taxon>
        <taxon>Metazoa</taxon>
        <taxon>Ecdysozoa</taxon>
        <taxon>Nematoda</taxon>
        <taxon>Chromadorea</taxon>
        <taxon>Rhabditida</taxon>
        <taxon>Tylenchina</taxon>
        <taxon>Tylenchomorpha</taxon>
        <taxon>Tylenchoidea</taxon>
        <taxon>Meloidogynidae</taxon>
        <taxon>Meloidogyninae</taxon>
        <taxon>Meloidogyne</taxon>
    </lineage>
</organism>
<dbReference type="AlphaFoldDB" id="A0A915PHB5"/>
<proteinExistence type="predicted"/>